<dbReference type="Proteomes" id="UP000003781">
    <property type="component" value="Unassembled WGS sequence"/>
</dbReference>
<proteinExistence type="predicted"/>
<gene>
    <name evidence="1" type="ORF">CY0110_15582</name>
</gene>
<evidence type="ECO:0000313" key="1">
    <source>
        <dbReference type="EMBL" id="EAZ93230.1"/>
    </source>
</evidence>
<dbReference type="AlphaFoldDB" id="A3IHE8"/>
<name>A3IHE8_9CHRO</name>
<comment type="caution">
    <text evidence="1">The sequence shown here is derived from an EMBL/GenBank/DDBJ whole genome shotgun (WGS) entry which is preliminary data.</text>
</comment>
<protein>
    <submittedName>
        <fullName evidence="1">Uncharacterized protein</fullName>
    </submittedName>
</protein>
<evidence type="ECO:0000313" key="2">
    <source>
        <dbReference type="Proteomes" id="UP000003781"/>
    </source>
</evidence>
<reference evidence="1 2" key="1">
    <citation type="submission" date="2007-03" db="EMBL/GenBank/DDBJ databases">
        <authorList>
            <person name="Stal L."/>
            <person name="Ferriera S."/>
            <person name="Johnson J."/>
            <person name="Kravitz S."/>
            <person name="Beeson K."/>
            <person name="Sutton G."/>
            <person name="Rogers Y.-H."/>
            <person name="Friedman R."/>
            <person name="Frazier M."/>
            <person name="Venter J.C."/>
        </authorList>
    </citation>
    <scope>NUCLEOTIDE SEQUENCE [LARGE SCALE GENOMIC DNA]</scope>
    <source>
        <strain evidence="1 2">CCY0110</strain>
    </source>
</reference>
<sequence>MTNLYIMELYLSTECNFFAS</sequence>
<dbReference type="EMBL" id="AAXW01000002">
    <property type="protein sequence ID" value="EAZ93230.1"/>
    <property type="molecule type" value="Genomic_DNA"/>
</dbReference>
<keyword evidence="2" id="KW-1185">Reference proteome</keyword>
<organism evidence="1 2">
    <name type="scientific">Crocosphaera chwakensis CCY0110</name>
    <dbReference type="NCBI Taxonomy" id="391612"/>
    <lineage>
        <taxon>Bacteria</taxon>
        <taxon>Bacillati</taxon>
        <taxon>Cyanobacteriota</taxon>
        <taxon>Cyanophyceae</taxon>
        <taxon>Oscillatoriophycideae</taxon>
        <taxon>Chroococcales</taxon>
        <taxon>Aphanothecaceae</taxon>
        <taxon>Crocosphaera</taxon>
        <taxon>Crocosphaera chwakensis</taxon>
    </lineage>
</organism>
<accession>A3IHE8</accession>